<organism evidence="1 2">
    <name type="scientific">Saccharibacillus endophyticus</name>
    <dbReference type="NCBI Taxonomy" id="2060666"/>
    <lineage>
        <taxon>Bacteria</taxon>
        <taxon>Bacillati</taxon>
        <taxon>Bacillota</taxon>
        <taxon>Bacilli</taxon>
        <taxon>Bacillales</taxon>
        <taxon>Paenibacillaceae</taxon>
        <taxon>Saccharibacillus</taxon>
    </lineage>
</organism>
<accession>A0ABQ1ZKE3</accession>
<dbReference type="EMBL" id="BMDD01000001">
    <property type="protein sequence ID" value="GGH69531.1"/>
    <property type="molecule type" value="Genomic_DNA"/>
</dbReference>
<evidence type="ECO:0000313" key="1">
    <source>
        <dbReference type="EMBL" id="GGH69531.1"/>
    </source>
</evidence>
<evidence type="ECO:0000313" key="2">
    <source>
        <dbReference type="Proteomes" id="UP000605427"/>
    </source>
</evidence>
<keyword evidence="2" id="KW-1185">Reference proteome</keyword>
<reference evidence="2" key="1">
    <citation type="journal article" date="2019" name="Int. J. Syst. Evol. Microbiol.">
        <title>The Global Catalogue of Microorganisms (GCM) 10K type strain sequencing project: providing services to taxonomists for standard genome sequencing and annotation.</title>
        <authorList>
            <consortium name="The Broad Institute Genomics Platform"/>
            <consortium name="The Broad Institute Genome Sequencing Center for Infectious Disease"/>
            <person name="Wu L."/>
            <person name="Ma J."/>
        </authorList>
    </citation>
    <scope>NUCLEOTIDE SEQUENCE [LARGE SCALE GENOMIC DNA]</scope>
    <source>
        <strain evidence="2">CCM 8702</strain>
    </source>
</reference>
<protein>
    <submittedName>
        <fullName evidence="1">Uncharacterized protein</fullName>
    </submittedName>
</protein>
<name>A0ABQ1ZKE3_9BACL</name>
<gene>
    <name evidence="1" type="ORF">GCM10007362_04700</name>
</gene>
<comment type="caution">
    <text evidence="1">The sequence shown here is derived from an EMBL/GenBank/DDBJ whole genome shotgun (WGS) entry which is preliminary data.</text>
</comment>
<dbReference type="Proteomes" id="UP000605427">
    <property type="component" value="Unassembled WGS sequence"/>
</dbReference>
<proteinExistence type="predicted"/>
<sequence>MYADLKEDSVTDALNFNASLINTKVMKTSILGERYEYIVFSLHGGVVLCRSEDVE</sequence>